<feature type="domain" description="Mce/MlaD" evidence="2">
    <location>
        <begin position="38"/>
        <end position="110"/>
    </location>
</feature>
<dbReference type="PANTHER" id="PTHR33371">
    <property type="entry name" value="INTERMEMBRANE PHOSPHOLIPID TRANSPORT SYSTEM BINDING PROTEIN MLAD-RELATED"/>
    <property type="match status" value="1"/>
</dbReference>
<sequence length="315" mass="34876">MKISREVKTAILVIAGIAFCIYLFTFLKGEDLFDKSNSYYTEFDYNALKMSSPVTIKGNKVGEIEDIKYDFDSGKTRISFTVTPQLKFSKNSTVRLYQDGLMGGNALSIVEASDGEIAQPGDFIKSEVKPGMISTLEKNFSGISEDLGTTLRSSDTLITNLNALVVDESDDGLKQTIAELNATLKTFKNVGFKANNLLSKNDEKIASVLENFDKTSAELAILIKDLNDANLSNTVKNLDDMILKLNQLVTGLAAGEGTMGKLLNDDALYDNLDNTSKELQLLLLDIKLHPARYRRILSKKEIPYEEPTQEQLNNN</sequence>
<keyword evidence="1" id="KW-1133">Transmembrane helix</keyword>
<evidence type="ECO:0000259" key="2">
    <source>
        <dbReference type="Pfam" id="PF02470"/>
    </source>
</evidence>
<name>A0A1G8IWB4_9FLAO</name>
<dbReference type="EMBL" id="FNCZ01000008">
    <property type="protein sequence ID" value="SDI23221.1"/>
    <property type="molecule type" value="Genomic_DNA"/>
</dbReference>
<dbReference type="AlphaFoldDB" id="A0A1G8IWB4"/>
<feature type="transmembrane region" description="Helical" evidence="1">
    <location>
        <begin position="7"/>
        <end position="27"/>
    </location>
</feature>
<keyword evidence="1" id="KW-0812">Transmembrane</keyword>
<dbReference type="Pfam" id="PF02470">
    <property type="entry name" value="MlaD"/>
    <property type="match status" value="1"/>
</dbReference>
<evidence type="ECO:0000313" key="3">
    <source>
        <dbReference type="EMBL" id="SDI23221.1"/>
    </source>
</evidence>
<proteinExistence type="predicted"/>
<organism evidence="3 4">
    <name type="scientific">Winogradskyella thalassocola</name>
    <dbReference type="NCBI Taxonomy" id="262004"/>
    <lineage>
        <taxon>Bacteria</taxon>
        <taxon>Pseudomonadati</taxon>
        <taxon>Bacteroidota</taxon>
        <taxon>Flavobacteriia</taxon>
        <taxon>Flavobacteriales</taxon>
        <taxon>Flavobacteriaceae</taxon>
        <taxon>Winogradskyella</taxon>
    </lineage>
</organism>
<dbReference type="STRING" id="262004.SAMN04489796_108100"/>
<keyword evidence="1" id="KW-0472">Membrane</keyword>
<accession>A0A1G8IWB4</accession>
<dbReference type="InterPro" id="IPR052336">
    <property type="entry name" value="MlaD_Phospholipid_Transporter"/>
</dbReference>
<reference evidence="4" key="1">
    <citation type="submission" date="2016-10" db="EMBL/GenBank/DDBJ databases">
        <authorList>
            <person name="Varghese N."/>
            <person name="Submissions S."/>
        </authorList>
    </citation>
    <scope>NUCLEOTIDE SEQUENCE [LARGE SCALE GENOMIC DNA]</scope>
    <source>
        <strain evidence="4">DSM 15363</strain>
    </source>
</reference>
<dbReference type="PANTHER" id="PTHR33371:SF4">
    <property type="entry name" value="INTERMEMBRANE PHOSPHOLIPID TRANSPORT SYSTEM BINDING PROTEIN MLAD"/>
    <property type="match status" value="1"/>
</dbReference>
<dbReference type="Proteomes" id="UP000199492">
    <property type="component" value="Unassembled WGS sequence"/>
</dbReference>
<dbReference type="OrthoDB" id="9769132at2"/>
<gene>
    <name evidence="3" type="ORF">SAMN04489796_108100</name>
</gene>
<protein>
    <submittedName>
        <fullName evidence="3">Phospholipid/cholesterol/gamma-HCH transport system substrate-binding protein</fullName>
    </submittedName>
</protein>
<evidence type="ECO:0000256" key="1">
    <source>
        <dbReference type="SAM" id="Phobius"/>
    </source>
</evidence>
<keyword evidence="4" id="KW-1185">Reference proteome</keyword>
<dbReference type="RefSeq" id="WP_092469859.1">
    <property type="nucleotide sequence ID" value="NZ_FNCZ01000008.1"/>
</dbReference>
<dbReference type="InterPro" id="IPR003399">
    <property type="entry name" value="Mce/MlaD"/>
</dbReference>
<evidence type="ECO:0000313" key="4">
    <source>
        <dbReference type="Proteomes" id="UP000199492"/>
    </source>
</evidence>